<proteinExistence type="inferred from homology"/>
<dbReference type="InterPro" id="IPR016181">
    <property type="entry name" value="Acyl_CoA_acyltransferase"/>
</dbReference>
<protein>
    <submittedName>
        <fullName evidence="4">4-hydroxybutyrate coenzyme A transferase</fullName>
    </submittedName>
</protein>
<dbReference type="SUPFAM" id="SSF100950">
    <property type="entry name" value="NagB/RpiA/CoA transferase-like"/>
    <property type="match status" value="2"/>
</dbReference>
<dbReference type="Gene3D" id="3.40.1080.10">
    <property type="entry name" value="Glutaconate Coenzyme A-transferase"/>
    <property type="match status" value="1"/>
</dbReference>
<evidence type="ECO:0000259" key="3">
    <source>
        <dbReference type="PROSITE" id="PS51186"/>
    </source>
</evidence>
<dbReference type="PROSITE" id="PS51186">
    <property type="entry name" value="GNAT"/>
    <property type="match status" value="1"/>
</dbReference>
<dbReference type="GO" id="GO:0016747">
    <property type="term" value="F:acyltransferase activity, transferring groups other than amino-acyl groups"/>
    <property type="evidence" value="ECO:0007669"/>
    <property type="project" value="InterPro"/>
</dbReference>
<keyword evidence="2 4" id="KW-0808">Transferase</keyword>
<sequence>MKYLYEPYTYPKRHPQWVDADTAIRHIQKGQRILIGSGCAEPQHLVHALVRNASCFRDNEVVHILTVGVAPYAEPQYQESFRHNAFFIGHNIRESVAQGHADYMPIFLSDVPRLLKTRQMPVHAVLLQVSPPNENGCVSLGVSVDILPAAIMSADLVIAQVNKNMPETCGVAQIPVEAIDYFVQADEPLVEFPQGDPDDISMQIGKNMARYIQDGDTLQLGIGNIPDSVLMNLKDKNDLGIHSEMVSDGLIELYKNGNITNKCKGIHEGQSIVGFVLGTRKLYDVIHKNPDFQFYPSEYTNDPFVICQNNNMVSINSAIQIDLTGQVCSDSIGTKFYSGFGGQVDFVRGSKRSKGGRSFLALPSTAKKGTVSRIVTSLSSGAGVVTTRADVQYVVTEYGVAYLHGKNIRERGLALTQIAHPKFRDELMFYLKDKHYVYLDQRTIKDDSSLVKAKIPHSKKFKDKTIYFRPLRPSDQKAIQDFFYSHRPETIYQRYLTNVEALPHTEAQARVSVDYNQDMAIAGFNDWTPYAQMICLGRYIRHKNHDAEIGFVVKENYQGLGLGSFMCEHLIEAAKNHKIIKLFAYVAYSNVTMIKIFKKNGFLVRDSKSVDGLYVELNLQKNNEASL</sequence>
<dbReference type="PANTHER" id="PTHR21432">
    <property type="entry name" value="ACETYL-COA HYDROLASE-RELATED"/>
    <property type="match status" value="1"/>
</dbReference>
<evidence type="ECO:0000256" key="2">
    <source>
        <dbReference type="ARBA" id="ARBA00022679"/>
    </source>
</evidence>
<gene>
    <name evidence="4" type="ORF">MNBD_UNCLBAC01-1704</name>
</gene>
<feature type="domain" description="N-acetyltransferase" evidence="3">
    <location>
        <begin position="466"/>
        <end position="624"/>
    </location>
</feature>
<dbReference type="InterPro" id="IPR000182">
    <property type="entry name" value="GNAT_dom"/>
</dbReference>
<organism evidence="4">
    <name type="scientific">hydrothermal vent metagenome</name>
    <dbReference type="NCBI Taxonomy" id="652676"/>
    <lineage>
        <taxon>unclassified sequences</taxon>
        <taxon>metagenomes</taxon>
        <taxon>ecological metagenomes</taxon>
    </lineage>
</organism>
<dbReference type="InterPro" id="IPR037171">
    <property type="entry name" value="NagB/RpiA_transferase-like"/>
</dbReference>
<dbReference type="InterPro" id="IPR046433">
    <property type="entry name" value="ActCoA_hydro"/>
</dbReference>
<comment type="similarity">
    <text evidence="1">Belongs to the acetyl-CoA hydrolase/transferase family.</text>
</comment>
<dbReference type="SUPFAM" id="SSF55729">
    <property type="entry name" value="Acyl-CoA N-acyltransferases (Nat)"/>
    <property type="match status" value="1"/>
</dbReference>
<dbReference type="EMBL" id="UOGJ01000039">
    <property type="protein sequence ID" value="VAX35246.1"/>
    <property type="molecule type" value="Genomic_DNA"/>
</dbReference>
<dbReference type="InterPro" id="IPR026888">
    <property type="entry name" value="AcetylCoA_hyd_C"/>
</dbReference>
<dbReference type="Pfam" id="PF02550">
    <property type="entry name" value="AcetylCoA_hydro"/>
    <property type="match status" value="1"/>
</dbReference>
<accession>A0A3B1CX67</accession>
<dbReference type="CDD" id="cd04301">
    <property type="entry name" value="NAT_SF"/>
    <property type="match status" value="1"/>
</dbReference>
<evidence type="ECO:0000313" key="4">
    <source>
        <dbReference type="EMBL" id="VAX35246.1"/>
    </source>
</evidence>
<name>A0A3B1CX67_9ZZZZ</name>
<dbReference type="Pfam" id="PF13336">
    <property type="entry name" value="AcetylCoA_hyd_C"/>
    <property type="match status" value="1"/>
</dbReference>
<dbReference type="InterPro" id="IPR003702">
    <property type="entry name" value="ActCoA_hydro_N"/>
</dbReference>
<reference evidence="4" key="1">
    <citation type="submission" date="2018-06" db="EMBL/GenBank/DDBJ databases">
        <authorList>
            <person name="Zhirakovskaya E."/>
        </authorList>
    </citation>
    <scope>NUCLEOTIDE SEQUENCE</scope>
</reference>
<dbReference type="Gene3D" id="3.30.750.70">
    <property type="entry name" value="4-hydroxybutyrate coenzyme like domains"/>
    <property type="match status" value="1"/>
</dbReference>
<dbReference type="GO" id="GO:0008775">
    <property type="term" value="F:acetate CoA-transferase activity"/>
    <property type="evidence" value="ECO:0007669"/>
    <property type="project" value="InterPro"/>
</dbReference>
<dbReference type="GO" id="GO:0006083">
    <property type="term" value="P:acetate metabolic process"/>
    <property type="evidence" value="ECO:0007669"/>
    <property type="project" value="InterPro"/>
</dbReference>
<dbReference type="AlphaFoldDB" id="A0A3B1CX67"/>
<dbReference type="InterPro" id="IPR038460">
    <property type="entry name" value="AcetylCoA_hyd_C_sf"/>
</dbReference>
<dbReference type="PANTHER" id="PTHR21432:SF20">
    <property type="entry name" value="ACETYL-COA HYDROLASE"/>
    <property type="match status" value="1"/>
</dbReference>
<dbReference type="Gene3D" id="3.40.1080.20">
    <property type="entry name" value="Acetyl-CoA hydrolase/transferase C-terminal domain"/>
    <property type="match status" value="1"/>
</dbReference>
<dbReference type="Pfam" id="PF00583">
    <property type="entry name" value="Acetyltransf_1"/>
    <property type="match status" value="1"/>
</dbReference>
<dbReference type="Gene3D" id="3.40.630.30">
    <property type="match status" value="1"/>
</dbReference>
<evidence type="ECO:0000256" key="1">
    <source>
        <dbReference type="ARBA" id="ARBA00009632"/>
    </source>
</evidence>